<keyword evidence="2" id="KW-1185">Reference proteome</keyword>
<evidence type="ECO:0000313" key="2">
    <source>
        <dbReference type="Proteomes" id="UP001139158"/>
    </source>
</evidence>
<dbReference type="InterPro" id="IPR045865">
    <property type="entry name" value="ACT-like_dom_sf"/>
</dbReference>
<comment type="caution">
    <text evidence="1">The sequence shown here is derived from an EMBL/GenBank/DDBJ whole genome shotgun (WGS) entry which is preliminary data.</text>
</comment>
<dbReference type="SUPFAM" id="SSF55021">
    <property type="entry name" value="ACT-like"/>
    <property type="match status" value="1"/>
</dbReference>
<protein>
    <submittedName>
        <fullName evidence="1">Amino acid-binding protein</fullName>
    </submittedName>
</protein>
<accession>A0A9X1MGT1</accession>
<sequence>MTKRPASASDLACGSCGQLPRPGRTRLTAANVAAMLPIELLVHAAVLQADLPYLSKVLLLTVTATVLVIWVAEPSARRLLHSWLHGPALRQRSMLAGSGTLWRARVVLADTPGALEDLAHALARSRANILSITSQPVPGGVMDELVVSGPPGLREHDVAEALADGGAGSVLVWPTTALALADGQTKALALGARVAANPQELGWAVSELLAAELVVDPSRLAPGGPEYGTPVLKVPTAWDEALRFIRPGEPFTPAESARASRLAEIAETVELRTARPG</sequence>
<dbReference type="Proteomes" id="UP001139158">
    <property type="component" value="Unassembled WGS sequence"/>
</dbReference>
<dbReference type="EMBL" id="JAJFZV010000019">
    <property type="protein sequence ID" value="MCC3299541.1"/>
    <property type="molecule type" value="Genomic_DNA"/>
</dbReference>
<name>A0A9X1MGT1_9MICC</name>
<gene>
    <name evidence="1" type="ORF">LJ757_17240</name>
</gene>
<proteinExistence type="predicted"/>
<evidence type="ECO:0000313" key="1">
    <source>
        <dbReference type="EMBL" id="MCC3299541.1"/>
    </source>
</evidence>
<organism evidence="1 2">
    <name type="scientific">Arthrobacter caoxuetaonis</name>
    <dbReference type="NCBI Taxonomy" id="2886935"/>
    <lineage>
        <taxon>Bacteria</taxon>
        <taxon>Bacillati</taxon>
        <taxon>Actinomycetota</taxon>
        <taxon>Actinomycetes</taxon>
        <taxon>Micrococcales</taxon>
        <taxon>Micrococcaceae</taxon>
        <taxon>Arthrobacter</taxon>
    </lineage>
</organism>
<dbReference type="RefSeq" id="WP_227897527.1">
    <property type="nucleotide sequence ID" value="NZ_CP099466.1"/>
</dbReference>
<dbReference type="AlphaFoldDB" id="A0A9X1MGT1"/>
<reference evidence="1" key="1">
    <citation type="submission" date="2021-10" db="EMBL/GenBank/DDBJ databases">
        <title>Novel species in genus Arthrobacter.</title>
        <authorList>
            <person name="Liu Y."/>
        </authorList>
    </citation>
    <scope>NUCLEOTIDE SEQUENCE</scope>
    <source>
        <strain evidence="1">Zg-Y453</strain>
    </source>
</reference>